<evidence type="ECO:0000259" key="1">
    <source>
        <dbReference type="SMART" id="SM00363"/>
    </source>
</evidence>
<dbReference type="InterPro" id="IPR036986">
    <property type="entry name" value="S4_RNA-bd_sf"/>
</dbReference>
<dbReference type="SMART" id="SM00363">
    <property type="entry name" value="S4"/>
    <property type="match status" value="1"/>
</dbReference>
<protein>
    <recommendedName>
        <fullName evidence="1">RNA-binding S4 domain-containing protein</fullName>
    </recommendedName>
</protein>
<dbReference type="PROSITE" id="PS50889">
    <property type="entry name" value="S4"/>
    <property type="match status" value="1"/>
</dbReference>
<dbReference type="InterPro" id="IPR002942">
    <property type="entry name" value="S4_RNA-bd"/>
</dbReference>
<dbReference type="Pfam" id="PF01479">
    <property type="entry name" value="S4"/>
    <property type="match status" value="1"/>
</dbReference>
<dbReference type="SUPFAM" id="SSF55174">
    <property type="entry name" value="Alpha-L RNA-binding motif"/>
    <property type="match status" value="1"/>
</dbReference>
<reference evidence="2" key="1">
    <citation type="journal article" date="2014" name="Front. Microbiol.">
        <title>High frequency of phylogenetically diverse reductive dehalogenase-homologous genes in deep subseafloor sedimentary metagenomes.</title>
        <authorList>
            <person name="Kawai M."/>
            <person name="Futagami T."/>
            <person name="Toyoda A."/>
            <person name="Takaki Y."/>
            <person name="Nishi S."/>
            <person name="Hori S."/>
            <person name="Arai W."/>
            <person name="Tsubouchi T."/>
            <person name="Morono Y."/>
            <person name="Uchiyama I."/>
            <person name="Ito T."/>
            <person name="Fujiyama A."/>
            <person name="Inagaki F."/>
            <person name="Takami H."/>
        </authorList>
    </citation>
    <scope>NUCLEOTIDE SEQUENCE</scope>
    <source>
        <strain evidence="2">Expedition CK06-06</strain>
    </source>
</reference>
<dbReference type="AlphaFoldDB" id="X1SXY9"/>
<evidence type="ECO:0000313" key="2">
    <source>
        <dbReference type="EMBL" id="GAI80205.1"/>
    </source>
</evidence>
<gene>
    <name evidence="2" type="ORF">S12H4_21040</name>
</gene>
<accession>X1SXY9</accession>
<proteinExistence type="predicted"/>
<dbReference type="CDD" id="cd00165">
    <property type="entry name" value="S4"/>
    <property type="match status" value="1"/>
</dbReference>
<dbReference type="GO" id="GO:0003723">
    <property type="term" value="F:RNA binding"/>
    <property type="evidence" value="ECO:0007669"/>
    <property type="project" value="InterPro"/>
</dbReference>
<dbReference type="Gene3D" id="3.10.290.10">
    <property type="entry name" value="RNA-binding S4 domain"/>
    <property type="match status" value="1"/>
</dbReference>
<name>X1SXY9_9ZZZZ</name>
<feature type="domain" description="RNA-binding S4" evidence="1">
    <location>
        <begin position="4"/>
        <end position="63"/>
    </location>
</feature>
<comment type="caution">
    <text evidence="2">The sequence shown here is derived from an EMBL/GenBank/DDBJ whole genome shotgun (WGS) entry which is preliminary data.</text>
</comment>
<sequence length="67" mass="7422">MDDWDVSYMIVRTKLAKSRSEANRLIAQGAVSIDGKKISSNIATVKSGSIIKVGKRRWAKVIDTDKN</sequence>
<dbReference type="EMBL" id="BARW01010763">
    <property type="protein sequence ID" value="GAI80205.1"/>
    <property type="molecule type" value="Genomic_DNA"/>
</dbReference>
<organism evidence="2">
    <name type="scientific">marine sediment metagenome</name>
    <dbReference type="NCBI Taxonomy" id="412755"/>
    <lineage>
        <taxon>unclassified sequences</taxon>
        <taxon>metagenomes</taxon>
        <taxon>ecological metagenomes</taxon>
    </lineage>
</organism>